<evidence type="ECO:0000313" key="3">
    <source>
        <dbReference type="Proteomes" id="UP000199126"/>
    </source>
</evidence>
<name>A0A1H8NDP8_9EURY</name>
<dbReference type="OrthoDB" id="345957at2157"/>
<sequence>MTSRSDERETAHDTGVAREAEELERAGWTVTAAVPGWDDPDRIDGYVPDIVATKRSTRRVIEVETDTSADQDRHTALRDVADRRRETVFYVILVDSNGRRVQYTDALA</sequence>
<dbReference type="RefSeq" id="WP_089820843.1">
    <property type="nucleotide sequence ID" value="NZ_FODV01000001.1"/>
</dbReference>
<evidence type="ECO:0000313" key="2">
    <source>
        <dbReference type="EMBL" id="SEO27724.1"/>
    </source>
</evidence>
<reference evidence="3" key="1">
    <citation type="submission" date="2016-10" db="EMBL/GenBank/DDBJ databases">
        <authorList>
            <person name="Varghese N."/>
            <person name="Submissions S."/>
        </authorList>
    </citation>
    <scope>NUCLEOTIDE SEQUENCE [LARGE SCALE GENOMIC DNA]</scope>
    <source>
        <strain evidence="3">CGMCC 1.10121</strain>
    </source>
</reference>
<dbReference type="Proteomes" id="UP000199126">
    <property type="component" value="Unassembled WGS sequence"/>
</dbReference>
<feature type="region of interest" description="Disordered" evidence="1">
    <location>
        <begin position="1"/>
        <end position="24"/>
    </location>
</feature>
<protein>
    <submittedName>
        <fullName evidence="2">Uncharacterized protein</fullName>
    </submittedName>
</protein>
<dbReference type="EMBL" id="FODV01000001">
    <property type="protein sequence ID" value="SEO27724.1"/>
    <property type="molecule type" value="Genomic_DNA"/>
</dbReference>
<gene>
    <name evidence="2" type="ORF">SAMN04487948_101481</name>
</gene>
<dbReference type="AlphaFoldDB" id="A0A1H8NDP8"/>
<proteinExistence type="predicted"/>
<accession>A0A1H8NDP8</accession>
<evidence type="ECO:0000256" key="1">
    <source>
        <dbReference type="SAM" id="MobiDB-lite"/>
    </source>
</evidence>
<keyword evidence="3" id="KW-1185">Reference proteome</keyword>
<organism evidence="2 3">
    <name type="scientific">Halogranum amylolyticum</name>
    <dbReference type="NCBI Taxonomy" id="660520"/>
    <lineage>
        <taxon>Archaea</taxon>
        <taxon>Methanobacteriati</taxon>
        <taxon>Methanobacteriota</taxon>
        <taxon>Stenosarchaea group</taxon>
        <taxon>Halobacteria</taxon>
        <taxon>Halobacteriales</taxon>
        <taxon>Haloferacaceae</taxon>
    </lineage>
</organism>